<organism evidence="2 3">
    <name type="scientific">Acholeplasma laidlawii</name>
    <dbReference type="NCBI Taxonomy" id="2148"/>
    <lineage>
        <taxon>Bacteria</taxon>
        <taxon>Bacillati</taxon>
        <taxon>Mycoplasmatota</taxon>
        <taxon>Mollicutes</taxon>
        <taxon>Acholeplasmatales</taxon>
        <taxon>Acholeplasmataceae</taxon>
        <taxon>Acholeplasma</taxon>
    </lineage>
</organism>
<feature type="transmembrane region" description="Helical" evidence="1">
    <location>
        <begin position="43"/>
        <end position="63"/>
    </location>
</feature>
<dbReference type="AlphaFoldDB" id="A0A553IGQ0"/>
<reference evidence="2 3" key="1">
    <citation type="submission" date="2019-07" db="EMBL/GenBank/DDBJ databases">
        <title>Genome sequence of Acholeplasma laidlawii strain with increased resistance to erythromycin.</title>
        <authorList>
            <person name="Medvedeva E.S."/>
            <person name="Baranova N.B."/>
            <person name="Siniagina M.N."/>
            <person name="Mouzykantov A."/>
            <person name="Chernova O.A."/>
            <person name="Chernov V.M."/>
        </authorList>
    </citation>
    <scope>NUCLEOTIDE SEQUENCE [LARGE SCALE GENOMIC DNA]</scope>
    <source>
        <strain evidence="2 3">PG8REry</strain>
    </source>
</reference>
<protein>
    <submittedName>
        <fullName evidence="2">DUF2177 family protein</fullName>
    </submittedName>
</protein>
<feature type="transmembrane region" description="Helical" evidence="1">
    <location>
        <begin position="83"/>
        <end position="102"/>
    </location>
</feature>
<name>A0A553IGQ0_ACHLA</name>
<evidence type="ECO:0000313" key="3">
    <source>
        <dbReference type="Proteomes" id="UP000315938"/>
    </source>
</evidence>
<keyword evidence="1" id="KW-0472">Membrane</keyword>
<dbReference type="InterPro" id="IPR018687">
    <property type="entry name" value="DUF2177_membr"/>
</dbReference>
<accession>A0A553IGQ0</accession>
<sequence length="173" mass="20164">MKWSFLHLITKKRHFVTSINFIKCKSVYFSQVMKRSIHMKKNVILFMIATIVFLLIDLLWLGVLSKDLYQEQLGHLISNEFKLIPAVIFYVAFVTGLLVLVLKPGLKEKSFKQTILYALIYGFATYGAYDLTNYATMQDFPLLIVVIDLIWGTSLTLVTTIITYVVYRRFFEK</sequence>
<comment type="caution">
    <text evidence="2">The sequence shown here is derived from an EMBL/GenBank/DDBJ whole genome shotgun (WGS) entry which is preliminary data.</text>
</comment>
<keyword evidence="1" id="KW-1133">Transmembrane helix</keyword>
<feature type="transmembrane region" description="Helical" evidence="1">
    <location>
        <begin position="114"/>
        <end position="129"/>
    </location>
</feature>
<dbReference type="EMBL" id="VKID01000002">
    <property type="protein sequence ID" value="TRX99379.1"/>
    <property type="molecule type" value="Genomic_DNA"/>
</dbReference>
<gene>
    <name evidence="2" type="ORF">FNV44_06670</name>
</gene>
<dbReference type="Proteomes" id="UP000315938">
    <property type="component" value="Unassembled WGS sequence"/>
</dbReference>
<keyword evidence="1" id="KW-0812">Transmembrane</keyword>
<evidence type="ECO:0000256" key="1">
    <source>
        <dbReference type="SAM" id="Phobius"/>
    </source>
</evidence>
<feature type="transmembrane region" description="Helical" evidence="1">
    <location>
        <begin position="141"/>
        <end position="167"/>
    </location>
</feature>
<evidence type="ECO:0000313" key="2">
    <source>
        <dbReference type="EMBL" id="TRX99379.1"/>
    </source>
</evidence>
<dbReference type="Pfam" id="PF09945">
    <property type="entry name" value="DUF2177"/>
    <property type="match status" value="1"/>
</dbReference>
<proteinExistence type="predicted"/>